<organism evidence="15 16">
    <name type="scientific">Phytophthora lilii</name>
    <dbReference type="NCBI Taxonomy" id="2077276"/>
    <lineage>
        <taxon>Eukaryota</taxon>
        <taxon>Sar</taxon>
        <taxon>Stramenopiles</taxon>
        <taxon>Oomycota</taxon>
        <taxon>Peronosporomycetes</taxon>
        <taxon>Peronosporales</taxon>
        <taxon>Peronosporaceae</taxon>
        <taxon>Phytophthora</taxon>
    </lineage>
</organism>
<comment type="subcellular location">
    <subcellularLocation>
        <location evidence="1">Cell membrane</location>
        <topology evidence="1">Multi-pass membrane protein</topology>
    </subcellularLocation>
    <subcellularLocation>
        <location evidence="2">Golgi apparatus membrane</location>
        <topology evidence="2">Multi-pass membrane protein</topology>
    </subcellularLocation>
</comment>
<evidence type="ECO:0000256" key="12">
    <source>
        <dbReference type="ARBA" id="ARBA00023136"/>
    </source>
</evidence>
<keyword evidence="16" id="KW-1185">Reference proteome</keyword>
<gene>
    <name evidence="15" type="ORF">Plil01_001317400</name>
</gene>
<keyword evidence="9" id="KW-0677">Repeat</keyword>
<feature type="transmembrane region" description="Helical" evidence="14">
    <location>
        <begin position="70"/>
        <end position="91"/>
    </location>
</feature>
<dbReference type="FunFam" id="1.20.1280.290:FF:000007">
    <property type="entry name" value="Bidirectional sugar transporter SWEET7"/>
    <property type="match status" value="1"/>
</dbReference>
<feature type="transmembrane region" description="Helical" evidence="14">
    <location>
        <begin position="137"/>
        <end position="155"/>
    </location>
</feature>
<dbReference type="AlphaFoldDB" id="A0A9W6X4B0"/>
<evidence type="ECO:0000313" key="15">
    <source>
        <dbReference type="EMBL" id="GMF30820.1"/>
    </source>
</evidence>
<dbReference type="InterPro" id="IPR047664">
    <property type="entry name" value="SWEET"/>
</dbReference>
<dbReference type="Gene3D" id="1.20.1280.290">
    <property type="match status" value="2"/>
</dbReference>
<comment type="caution">
    <text evidence="15">The sequence shown here is derived from an EMBL/GenBank/DDBJ whole genome shotgun (WGS) entry which is preliminary data.</text>
</comment>
<protein>
    <recommendedName>
        <fullName evidence="4">Sugar transporter SWEET1</fullName>
    </recommendedName>
</protein>
<evidence type="ECO:0000256" key="1">
    <source>
        <dbReference type="ARBA" id="ARBA00004651"/>
    </source>
</evidence>
<evidence type="ECO:0000256" key="10">
    <source>
        <dbReference type="ARBA" id="ARBA00022989"/>
    </source>
</evidence>
<evidence type="ECO:0000256" key="11">
    <source>
        <dbReference type="ARBA" id="ARBA00023034"/>
    </source>
</evidence>
<feature type="region of interest" description="Disordered" evidence="13">
    <location>
        <begin position="246"/>
        <end position="281"/>
    </location>
</feature>
<evidence type="ECO:0000256" key="13">
    <source>
        <dbReference type="SAM" id="MobiDB-lite"/>
    </source>
</evidence>
<sequence>MTAYAVALTVSKVVTIITTLMMRVSLFPDWNRWRKNRSTADMSVLPCVLIFANSYSSLFYTIAIDDYLPLFATSMLGVVVGIFMAYSLYLWAVDQREVVRIFIVFYFISVAIAIYGVLALCGLTGQSHSSVETSLGFIMIACTTCMYASPMATIVRVVRTKTATSMPFTMGVVNVLNSFCWGVYGGLDHNMFLLIPNIIGVTLSCTQMLVTYIYRSKKSSDEQMKSTSSEDRDVLDVVVIAQEQEIDGDGADSKGDPGFVSMRSPCREDASQVVARSSVKR</sequence>
<evidence type="ECO:0000313" key="16">
    <source>
        <dbReference type="Proteomes" id="UP001165083"/>
    </source>
</evidence>
<evidence type="ECO:0000256" key="4">
    <source>
        <dbReference type="ARBA" id="ARBA00021741"/>
    </source>
</evidence>
<feature type="transmembrane region" description="Helical" evidence="14">
    <location>
        <begin position="167"/>
        <end position="187"/>
    </location>
</feature>
<reference evidence="15" key="1">
    <citation type="submission" date="2023-04" db="EMBL/GenBank/DDBJ databases">
        <title>Phytophthora lilii NBRC 32176.</title>
        <authorList>
            <person name="Ichikawa N."/>
            <person name="Sato H."/>
            <person name="Tonouchi N."/>
        </authorList>
    </citation>
    <scope>NUCLEOTIDE SEQUENCE</scope>
    <source>
        <strain evidence="15">NBRC 32176</strain>
    </source>
</reference>
<dbReference type="GO" id="GO:0051119">
    <property type="term" value="F:sugar transmembrane transporter activity"/>
    <property type="evidence" value="ECO:0007669"/>
    <property type="project" value="InterPro"/>
</dbReference>
<keyword evidence="7" id="KW-0762">Sugar transport</keyword>
<keyword evidence="6" id="KW-1003">Cell membrane</keyword>
<feature type="transmembrane region" description="Helical" evidence="14">
    <location>
        <begin position="103"/>
        <end position="125"/>
    </location>
</feature>
<comment type="similarity">
    <text evidence="3">Belongs to the SWEET sugar transporter family.</text>
</comment>
<feature type="transmembrane region" description="Helical" evidence="14">
    <location>
        <begin position="193"/>
        <end position="214"/>
    </location>
</feature>
<evidence type="ECO:0000256" key="5">
    <source>
        <dbReference type="ARBA" id="ARBA00022448"/>
    </source>
</evidence>
<dbReference type="FunFam" id="1.20.1280.290:FF:000004">
    <property type="entry name" value="Sugar transporter SWEET"/>
    <property type="match status" value="1"/>
</dbReference>
<proteinExistence type="inferred from homology"/>
<keyword evidence="5" id="KW-0813">Transport</keyword>
<evidence type="ECO:0000256" key="8">
    <source>
        <dbReference type="ARBA" id="ARBA00022692"/>
    </source>
</evidence>
<evidence type="ECO:0000256" key="3">
    <source>
        <dbReference type="ARBA" id="ARBA00007809"/>
    </source>
</evidence>
<dbReference type="Proteomes" id="UP001165083">
    <property type="component" value="Unassembled WGS sequence"/>
</dbReference>
<accession>A0A9W6X4B0</accession>
<dbReference type="EMBL" id="BSXW01000865">
    <property type="protein sequence ID" value="GMF30820.1"/>
    <property type="molecule type" value="Genomic_DNA"/>
</dbReference>
<dbReference type="PANTHER" id="PTHR10791">
    <property type="entry name" value="RAG1-ACTIVATING PROTEIN 1"/>
    <property type="match status" value="1"/>
</dbReference>
<dbReference type="OrthoDB" id="409725at2759"/>
<feature type="transmembrane region" description="Helical" evidence="14">
    <location>
        <begin position="6"/>
        <end position="24"/>
    </location>
</feature>
<dbReference type="Pfam" id="PF03083">
    <property type="entry name" value="MtN3_slv"/>
    <property type="match status" value="1"/>
</dbReference>
<name>A0A9W6X4B0_9STRA</name>
<evidence type="ECO:0000256" key="9">
    <source>
        <dbReference type="ARBA" id="ARBA00022737"/>
    </source>
</evidence>
<keyword evidence="10 14" id="KW-1133">Transmembrane helix</keyword>
<evidence type="ECO:0000256" key="6">
    <source>
        <dbReference type="ARBA" id="ARBA00022475"/>
    </source>
</evidence>
<feature type="transmembrane region" description="Helical" evidence="14">
    <location>
        <begin position="44"/>
        <end position="64"/>
    </location>
</feature>
<evidence type="ECO:0000256" key="7">
    <source>
        <dbReference type="ARBA" id="ARBA00022597"/>
    </source>
</evidence>
<evidence type="ECO:0000256" key="14">
    <source>
        <dbReference type="SAM" id="Phobius"/>
    </source>
</evidence>
<keyword evidence="8 14" id="KW-0812">Transmembrane</keyword>
<dbReference type="GO" id="GO:0005886">
    <property type="term" value="C:plasma membrane"/>
    <property type="evidence" value="ECO:0007669"/>
    <property type="project" value="UniProtKB-SubCell"/>
</dbReference>
<dbReference type="PANTHER" id="PTHR10791:SF30">
    <property type="entry name" value="SUGAR TRANSPORTER SWEET1"/>
    <property type="match status" value="1"/>
</dbReference>
<keyword evidence="12 14" id="KW-0472">Membrane</keyword>
<dbReference type="InterPro" id="IPR004316">
    <property type="entry name" value="SWEET_rpt"/>
</dbReference>
<evidence type="ECO:0000256" key="2">
    <source>
        <dbReference type="ARBA" id="ARBA00004653"/>
    </source>
</evidence>
<keyword evidence="11" id="KW-0333">Golgi apparatus</keyword>
<dbReference type="GO" id="GO:0000139">
    <property type="term" value="C:Golgi membrane"/>
    <property type="evidence" value="ECO:0007669"/>
    <property type="project" value="UniProtKB-SubCell"/>
</dbReference>